<reference evidence="1 2" key="1">
    <citation type="journal article" date="2015" name="Genome Biol. Evol.">
        <title>Comparative Genomics of a Bacterivorous Green Alga Reveals Evolutionary Causalities and Consequences of Phago-Mixotrophic Mode of Nutrition.</title>
        <authorList>
            <person name="Burns J.A."/>
            <person name="Paasch A."/>
            <person name="Narechania A."/>
            <person name="Kim E."/>
        </authorList>
    </citation>
    <scope>NUCLEOTIDE SEQUENCE [LARGE SCALE GENOMIC DNA]</scope>
    <source>
        <strain evidence="1 2">PLY_AMNH</strain>
    </source>
</reference>
<keyword evidence="2" id="KW-1185">Reference proteome</keyword>
<accession>A0AAE0BUG0</accession>
<name>A0AAE0BUG0_9CHLO</name>
<gene>
    <name evidence="1" type="ORF">CYMTET_47270</name>
</gene>
<comment type="caution">
    <text evidence="1">The sequence shown here is derived from an EMBL/GenBank/DDBJ whole genome shotgun (WGS) entry which is preliminary data.</text>
</comment>
<protein>
    <submittedName>
        <fullName evidence="1">Uncharacterized protein</fullName>
    </submittedName>
</protein>
<evidence type="ECO:0000313" key="1">
    <source>
        <dbReference type="EMBL" id="KAK3243001.1"/>
    </source>
</evidence>
<proteinExistence type="predicted"/>
<organism evidence="1 2">
    <name type="scientific">Cymbomonas tetramitiformis</name>
    <dbReference type="NCBI Taxonomy" id="36881"/>
    <lineage>
        <taxon>Eukaryota</taxon>
        <taxon>Viridiplantae</taxon>
        <taxon>Chlorophyta</taxon>
        <taxon>Pyramimonadophyceae</taxon>
        <taxon>Pyramimonadales</taxon>
        <taxon>Pyramimonadaceae</taxon>
        <taxon>Cymbomonas</taxon>
    </lineage>
</organism>
<dbReference type="EMBL" id="LGRX02033090">
    <property type="protein sequence ID" value="KAK3243001.1"/>
    <property type="molecule type" value="Genomic_DNA"/>
</dbReference>
<sequence length="984" mass="111651">MTDEVTIASAECPDSSQLRCALDLSRTLTDASFGELVYRTAQVIAFARGGERCVNRRQPSEVLSVFSKHDSAHSSAIAFLQRPFARDAVLTPNDTDHLEKAIDIADAYISAQADLMETQFESGHRLRGVHFLPLRISRQLGRNPQRWFEFLSGAYADALFHRQYDICSATAVHIVPLVAEASVDSSRRFPRVNVFLHIRTWVEDTQGKIRRHARAVAHLLRGQPSQYDLSEQPDTLVDIDRVVDELKHAFERADYETGKRFLTTERIDARFYRSTRDDDVWRDDDAFCLYVSVGDAYFQDERNWLSDAVTARSKADILRNIKHFATRRSTLTAFGCVDELENEQPGGDSTDLLTLLRSRAVTDRIAARVQRQRTRLIGSKKSKSTQEDAQPDQKRARFVSVMNEAQRDCWGWCSAQLVSHHTSAHIDERFVSLVASSQQLSIRKTLERPIITDLPDDRTTVGFRYLPFVCSVKLNESHRRNELTARLYGVVCVPGDVSNKDLNGGCVFPGKVVCGVIGTAHQLRNEDTELSGTAHEWCERPESTPSTLFPFYLDCSSRPSVHIDGRRTKCTWIPHTGFWKLLAVKPVYRENCDLSAIRRSTDIELHETDETEANEAAPIGYVFGGTTEDTLHALPQRVRCAVSNSLSELHSRKKTDALDRAGDRFPDMWYGYAATVCAVELLETLDFTLCSHMVQQLLGVRLNIVRGDGSRFENDRLNVALGSTFTVKRDAWVDDLTLIRRCDRYHDQDDHPLHESLFHAARLAIPSSSESRLGFESAADEKRRETEYYALRQSEKKGAPLETNWHVMVERHDAARVSRSRSGLLSRNPRSVADSAWIFARCYVNPCSALMFPNAESLSEFEAIKRSQGREGCVRFASTGMTLRWRCDRRSDGTARVETCVHSTEARLDRTRLEIDGEDVQYPPNSCLDLYEGEERGKYFERVHSSERTCDTVTERCWRLLRIDVGSTIRIATSCLCVQLILVP</sequence>
<dbReference type="Proteomes" id="UP001190700">
    <property type="component" value="Unassembled WGS sequence"/>
</dbReference>
<evidence type="ECO:0000313" key="2">
    <source>
        <dbReference type="Proteomes" id="UP001190700"/>
    </source>
</evidence>
<dbReference type="AlphaFoldDB" id="A0AAE0BUG0"/>